<evidence type="ECO:0000313" key="8">
    <source>
        <dbReference type="Proteomes" id="UP000077421"/>
    </source>
</evidence>
<reference evidence="6 8" key="1">
    <citation type="submission" date="2016-02" db="EMBL/GenBank/DDBJ databases">
        <title>Draft genome sequence of Acidibacillus ferrooxidans SLC66.</title>
        <authorList>
            <person name="Oliveira G."/>
            <person name="Nancucheo I."/>
            <person name="Dall'Agnol H."/>
            <person name="Johnson B."/>
            <person name="Oliveira R."/>
            <person name="Nunes G.L."/>
            <person name="Tzotzos G."/>
            <person name="Orellana S.C."/>
            <person name="Salim A.C."/>
            <person name="Araujo F.M."/>
        </authorList>
    </citation>
    <scope>NUCLEOTIDE SEQUENCE [LARGE SCALE GENOMIC DNA]</scope>
    <source>
        <strain evidence="6 8">SLC66</strain>
    </source>
</reference>
<keyword evidence="2" id="KW-0863">Zinc-finger</keyword>
<evidence type="ECO:0000256" key="4">
    <source>
        <dbReference type="PROSITE-ProRule" id="PRU00510"/>
    </source>
</evidence>
<protein>
    <recommendedName>
        <fullName evidence="5">Zinc finger DksA/TraR C4-type domain-containing protein</fullName>
    </recommendedName>
</protein>
<dbReference type="PANTHER" id="PTHR33823">
    <property type="entry name" value="RNA POLYMERASE-BINDING TRANSCRIPTION FACTOR DKSA-RELATED"/>
    <property type="match status" value="1"/>
</dbReference>
<dbReference type="Pfam" id="PF01258">
    <property type="entry name" value="zf-dskA_traR"/>
    <property type="match status" value="1"/>
</dbReference>
<dbReference type="EMBL" id="MWPS01000021">
    <property type="protein sequence ID" value="OPG16203.1"/>
    <property type="molecule type" value="Genomic_DNA"/>
</dbReference>
<gene>
    <name evidence="6" type="ORF">AYW79_06575</name>
    <name evidence="7" type="ORF">B2M26_07775</name>
</gene>
<accession>A0A162UKC8</accession>
<dbReference type="SUPFAM" id="SSF57716">
    <property type="entry name" value="Glucocorticoid receptor-like (DNA-binding domain)"/>
    <property type="match status" value="1"/>
</dbReference>
<keyword evidence="3" id="KW-0862">Zinc</keyword>
<dbReference type="InterPro" id="IPR037187">
    <property type="entry name" value="DnaK_N"/>
</dbReference>
<dbReference type="SUPFAM" id="SSF109635">
    <property type="entry name" value="DnaK suppressor protein DksA, alpha-hairpin domain"/>
    <property type="match status" value="1"/>
</dbReference>
<dbReference type="InterPro" id="IPR000962">
    <property type="entry name" value="Znf_DskA_TraR"/>
</dbReference>
<organism evidence="6 8">
    <name type="scientific">Ferroacidibacillus organovorans</name>
    <dbReference type="NCBI Taxonomy" id="1765683"/>
    <lineage>
        <taxon>Bacteria</taxon>
        <taxon>Bacillati</taxon>
        <taxon>Bacillota</taxon>
        <taxon>Bacilli</taxon>
        <taxon>Bacillales</taxon>
        <taxon>Alicyclobacillaceae</taxon>
        <taxon>Ferroacidibacillus</taxon>
    </lineage>
</organism>
<dbReference type="STRING" id="1765683.B2M26_07775"/>
<evidence type="ECO:0000313" key="7">
    <source>
        <dbReference type="EMBL" id="OPG16203.1"/>
    </source>
</evidence>
<dbReference type="Gene3D" id="1.20.120.910">
    <property type="entry name" value="DksA, coiled-coil domain"/>
    <property type="match status" value="1"/>
</dbReference>
<keyword evidence="1" id="KW-0479">Metal-binding</keyword>
<dbReference type="OrthoDB" id="9811543at2"/>
<feature type="zinc finger region" description="dksA C4-type" evidence="4">
    <location>
        <begin position="89"/>
        <end position="113"/>
    </location>
</feature>
<dbReference type="InterPro" id="IPR020458">
    <property type="entry name" value="Znf_DskA_TraR_CS"/>
</dbReference>
<evidence type="ECO:0000259" key="5">
    <source>
        <dbReference type="Pfam" id="PF01258"/>
    </source>
</evidence>
<evidence type="ECO:0000256" key="1">
    <source>
        <dbReference type="ARBA" id="ARBA00022723"/>
    </source>
</evidence>
<evidence type="ECO:0000256" key="2">
    <source>
        <dbReference type="ARBA" id="ARBA00022771"/>
    </source>
</evidence>
<dbReference type="Proteomes" id="UP000190229">
    <property type="component" value="Unassembled WGS sequence"/>
</dbReference>
<comment type="caution">
    <text evidence="6">The sequence shown here is derived from an EMBL/GenBank/DDBJ whole genome shotgun (WGS) entry which is preliminary data.</text>
</comment>
<dbReference type="NCBIfam" id="TIGR02890">
    <property type="entry name" value="bacill_yteA"/>
    <property type="match status" value="1"/>
</dbReference>
<evidence type="ECO:0000256" key="3">
    <source>
        <dbReference type="ARBA" id="ARBA00022833"/>
    </source>
</evidence>
<dbReference type="Proteomes" id="UP000077421">
    <property type="component" value="Unassembled WGS sequence"/>
</dbReference>
<evidence type="ECO:0000313" key="6">
    <source>
        <dbReference type="EMBL" id="OAG94173.1"/>
    </source>
</evidence>
<evidence type="ECO:0000313" key="9">
    <source>
        <dbReference type="Proteomes" id="UP000190229"/>
    </source>
</evidence>
<keyword evidence="9" id="KW-1185">Reference proteome</keyword>
<dbReference type="AlphaFoldDB" id="A0A162UKC8"/>
<dbReference type="PANTHER" id="PTHR33823:SF4">
    <property type="entry name" value="GENERAL STRESS PROTEIN 16O"/>
    <property type="match status" value="1"/>
</dbReference>
<sequence length="203" mass="23216">MAFDAQRRQLIKERNQIQHIMTETRHFGVETGMMNMTGELSSYDQHPADQATELFEREKDLGLSQHEMNRLFQVERALSHFADGTYGTCERCQQPIEAARLEAEPAALNCIACQRAIDEPLRDVLARRPVEEEVLEVPFARTNMDDADATFFDGEDTWQALASMNNVVDRSASEDQHLHRENNGYVDALDQVSNQQYKAQLPD</sequence>
<feature type="domain" description="Zinc finger DksA/TraR C4-type" evidence="5">
    <location>
        <begin position="84"/>
        <end position="116"/>
    </location>
</feature>
<dbReference type="RefSeq" id="WP_067563491.1">
    <property type="nucleotide sequence ID" value="NZ_LSUQ01000014.1"/>
</dbReference>
<dbReference type="GO" id="GO:0008270">
    <property type="term" value="F:zinc ion binding"/>
    <property type="evidence" value="ECO:0007669"/>
    <property type="project" value="UniProtKB-KW"/>
</dbReference>
<dbReference type="InterPro" id="IPR014240">
    <property type="entry name" value="YteA"/>
</dbReference>
<name>A0A162UKC8_9BACL</name>
<proteinExistence type="predicted"/>
<reference evidence="7 9" key="2">
    <citation type="submission" date="2017-02" db="EMBL/GenBank/DDBJ databases">
        <title>Draft genome of Acidibacillus ferrooxidans Huett2.</title>
        <authorList>
            <person name="Schopf S."/>
        </authorList>
    </citation>
    <scope>NUCLEOTIDE SEQUENCE [LARGE SCALE GENOMIC DNA]</scope>
    <source>
        <strain evidence="7 9">Huett2</strain>
    </source>
</reference>
<dbReference type="PROSITE" id="PS01102">
    <property type="entry name" value="ZF_DKSA_1"/>
    <property type="match status" value="1"/>
</dbReference>
<dbReference type="EMBL" id="LSUQ01000014">
    <property type="protein sequence ID" value="OAG94173.1"/>
    <property type="molecule type" value="Genomic_DNA"/>
</dbReference>
<dbReference type="PROSITE" id="PS51128">
    <property type="entry name" value="ZF_DKSA_2"/>
    <property type="match status" value="1"/>
</dbReference>